<feature type="active site" evidence="7">
    <location>
        <position position="245"/>
    </location>
</feature>
<evidence type="ECO:0000256" key="7">
    <source>
        <dbReference type="HAMAP-Rule" id="MF_01808"/>
    </source>
</evidence>
<comment type="function">
    <text evidence="7">Site-specific tyrosine recombinase, which acts by catalyzing the cutting and rejoining of the recombining DNA molecules. The XerC-XerD complex is essential to convert dimers of the bacterial chromosome into monomers to permit their segregation at cell division. It also contributes to the segregational stability of plasmids.</text>
</comment>
<reference evidence="11 12" key="1">
    <citation type="submission" date="2021-06" db="EMBL/GenBank/DDBJ databases">
        <title>Bacillus sp. RD4P76, an endophyte from a halophyte.</title>
        <authorList>
            <person name="Sun J.-Q."/>
        </authorList>
    </citation>
    <scope>NUCLEOTIDE SEQUENCE [LARGE SCALE GENOMIC DNA]</scope>
    <source>
        <strain evidence="11 12">CGMCC 1.15917</strain>
    </source>
</reference>
<feature type="active site" description="O-(3'-phospho-DNA)-tyrosine intermediate" evidence="7">
    <location>
        <position position="277"/>
    </location>
</feature>
<evidence type="ECO:0000259" key="10">
    <source>
        <dbReference type="PROSITE" id="PS51900"/>
    </source>
</evidence>
<dbReference type="InterPro" id="IPR050090">
    <property type="entry name" value="Tyrosine_recombinase_XerCD"/>
</dbReference>
<dbReference type="PANTHER" id="PTHR30349">
    <property type="entry name" value="PHAGE INTEGRASE-RELATED"/>
    <property type="match status" value="1"/>
</dbReference>
<comment type="caution">
    <text evidence="11">The sequence shown here is derived from an EMBL/GenBank/DDBJ whole genome shotgun (WGS) entry which is preliminary data.</text>
</comment>
<evidence type="ECO:0000259" key="9">
    <source>
        <dbReference type="PROSITE" id="PS51898"/>
    </source>
</evidence>
<dbReference type="InterPro" id="IPR002104">
    <property type="entry name" value="Integrase_catalytic"/>
</dbReference>
<dbReference type="PROSITE" id="PS51898">
    <property type="entry name" value="TYR_RECOMBINASE"/>
    <property type="match status" value="1"/>
</dbReference>
<evidence type="ECO:0000256" key="5">
    <source>
        <dbReference type="ARBA" id="ARBA00022908"/>
    </source>
</evidence>
<keyword evidence="3 7" id="KW-0132">Cell division</keyword>
<evidence type="ECO:0000256" key="6">
    <source>
        <dbReference type="ARBA" id="ARBA00023306"/>
    </source>
</evidence>
<dbReference type="Pfam" id="PF02899">
    <property type="entry name" value="Phage_int_SAM_1"/>
    <property type="match status" value="1"/>
</dbReference>
<accession>A0ABS6JMZ2</accession>
<sequence>MVNTCLKQFIEYLQVQKRASEYTLTNYRSDIEELFQWYQGISPLEITQFDARNYVTELTYLGLSDSTITRKVSSLRTFYQFLVGKGEVSYNPFQLLKVPKVEVSTPTTLLEHELTNLFHAAGGPSPLDKRNRSILELLYATGIRVSECVGLNISDYDDEIGTIRITGRGIRERYLPIGKAANDALQFYLEHGRPEIISRYHRSQEKAMFLNYRGGRLTDRGVRVILNKLMESASIHTNISPHVIRHTFATHMLEKGADLRTVQELLGLRNLASTQIYSNVTKDRIREVYRSFHPRA</sequence>
<evidence type="ECO:0000256" key="4">
    <source>
        <dbReference type="ARBA" id="ARBA00022829"/>
    </source>
</evidence>
<comment type="subunit">
    <text evidence="7">Forms a cyclic heterotetrameric complex composed of two molecules of XerC and two molecules of XerD.</text>
</comment>
<feature type="domain" description="Tyr recombinase" evidence="9">
    <location>
        <begin position="104"/>
        <end position="290"/>
    </location>
</feature>
<evidence type="ECO:0000256" key="1">
    <source>
        <dbReference type="ARBA" id="ARBA00004496"/>
    </source>
</evidence>
<protein>
    <recommendedName>
        <fullName evidence="7">Tyrosine recombinase XerC</fullName>
    </recommendedName>
</protein>
<gene>
    <name evidence="7" type="primary">xerC</name>
    <name evidence="11" type="ORF">KS419_22735</name>
</gene>
<evidence type="ECO:0000256" key="3">
    <source>
        <dbReference type="ARBA" id="ARBA00022618"/>
    </source>
</evidence>
<evidence type="ECO:0000256" key="2">
    <source>
        <dbReference type="ARBA" id="ARBA00022490"/>
    </source>
</evidence>
<organism evidence="11 12">
    <name type="scientific">Evansella tamaricis</name>
    <dbReference type="NCBI Taxonomy" id="2069301"/>
    <lineage>
        <taxon>Bacteria</taxon>
        <taxon>Bacillati</taxon>
        <taxon>Bacillota</taxon>
        <taxon>Bacilli</taxon>
        <taxon>Bacillales</taxon>
        <taxon>Bacillaceae</taxon>
        <taxon>Evansella</taxon>
    </lineage>
</organism>
<dbReference type="Pfam" id="PF00589">
    <property type="entry name" value="Phage_integrase"/>
    <property type="match status" value="1"/>
</dbReference>
<evidence type="ECO:0000313" key="11">
    <source>
        <dbReference type="EMBL" id="MBU9714564.1"/>
    </source>
</evidence>
<feature type="active site" evidence="7">
    <location>
        <position position="242"/>
    </location>
</feature>
<keyword evidence="6 7" id="KW-0131">Cell cycle</keyword>
<comment type="similarity">
    <text evidence="7">Belongs to the 'phage' integrase family. XerC subfamily.</text>
</comment>
<dbReference type="PROSITE" id="PS51900">
    <property type="entry name" value="CB"/>
    <property type="match status" value="1"/>
</dbReference>
<dbReference type="Proteomes" id="UP000784880">
    <property type="component" value="Unassembled WGS sequence"/>
</dbReference>
<keyword evidence="2 7" id="KW-0963">Cytoplasm</keyword>
<keyword evidence="12" id="KW-1185">Reference proteome</keyword>
<keyword evidence="7 8" id="KW-0238">DNA-binding</keyword>
<comment type="caution">
    <text evidence="7">Lacks conserved residue(s) required for the propagation of feature annotation.</text>
</comment>
<dbReference type="CDD" id="cd00798">
    <property type="entry name" value="INT_XerDC_C"/>
    <property type="match status" value="1"/>
</dbReference>
<dbReference type="RefSeq" id="WP_217069226.1">
    <property type="nucleotide sequence ID" value="NZ_JAHQCS010000178.1"/>
</dbReference>
<dbReference type="EMBL" id="JAHQCS010000178">
    <property type="protein sequence ID" value="MBU9714564.1"/>
    <property type="molecule type" value="Genomic_DNA"/>
</dbReference>
<evidence type="ECO:0000313" key="12">
    <source>
        <dbReference type="Proteomes" id="UP000784880"/>
    </source>
</evidence>
<keyword evidence="5 7" id="KW-0229">DNA integration</keyword>
<dbReference type="InterPro" id="IPR044068">
    <property type="entry name" value="CB"/>
</dbReference>
<proteinExistence type="inferred from homology"/>
<dbReference type="PANTHER" id="PTHR30349:SF77">
    <property type="entry name" value="TYROSINE RECOMBINASE XERC"/>
    <property type="match status" value="1"/>
</dbReference>
<dbReference type="HAMAP" id="MF_01808">
    <property type="entry name" value="Recomb_XerC_XerD"/>
    <property type="match status" value="1"/>
</dbReference>
<feature type="active site" evidence="7">
    <location>
        <position position="144"/>
    </location>
</feature>
<dbReference type="InterPro" id="IPR004107">
    <property type="entry name" value="Integrase_SAM-like_N"/>
</dbReference>
<keyword evidence="4 7" id="KW-0159">Chromosome partition</keyword>
<feature type="domain" description="Core-binding (CB)" evidence="10">
    <location>
        <begin position="1"/>
        <end position="83"/>
    </location>
</feature>
<name>A0ABS6JMZ2_9BACI</name>
<evidence type="ECO:0000256" key="8">
    <source>
        <dbReference type="PROSITE-ProRule" id="PRU01248"/>
    </source>
</evidence>
<keyword evidence="7" id="KW-0233">DNA recombination</keyword>
<dbReference type="InterPro" id="IPR023009">
    <property type="entry name" value="Tyrosine_recombinase_XerC/XerD"/>
</dbReference>
<comment type="subcellular location">
    <subcellularLocation>
        <location evidence="1 7">Cytoplasm</location>
    </subcellularLocation>
</comment>